<name>A0A368XCH6_9BACI</name>
<dbReference type="Pfam" id="PF04616">
    <property type="entry name" value="Glyco_hydro_43"/>
    <property type="match status" value="1"/>
</dbReference>
<feature type="transmembrane region" description="Helical" evidence="7">
    <location>
        <begin position="7"/>
        <end position="26"/>
    </location>
</feature>
<evidence type="ECO:0000259" key="9">
    <source>
        <dbReference type="Pfam" id="PF20578"/>
    </source>
</evidence>
<dbReference type="EMBL" id="QPJJ01000016">
    <property type="protein sequence ID" value="RCW63734.1"/>
    <property type="molecule type" value="Genomic_DNA"/>
</dbReference>
<proteinExistence type="inferred from homology"/>
<organism evidence="10 11">
    <name type="scientific">Saliterribacillus persicus</name>
    <dbReference type="NCBI Taxonomy" id="930114"/>
    <lineage>
        <taxon>Bacteria</taxon>
        <taxon>Bacillati</taxon>
        <taxon>Bacillota</taxon>
        <taxon>Bacilli</taxon>
        <taxon>Bacillales</taxon>
        <taxon>Bacillaceae</taxon>
        <taxon>Saliterribacillus</taxon>
    </lineage>
</organism>
<dbReference type="InterPro" id="IPR050727">
    <property type="entry name" value="GH43_arabinanases"/>
</dbReference>
<keyword evidence="7" id="KW-0812">Transmembrane</keyword>
<dbReference type="AlphaFoldDB" id="A0A368XCH6"/>
<dbReference type="InterPro" id="IPR032291">
    <property type="entry name" value="Abn2_C"/>
</dbReference>
<feature type="domain" description="Extracellular endo-alpha-(1-&gt;5)-L-arabinanase C-terminal" evidence="8">
    <location>
        <begin position="438"/>
        <end position="541"/>
    </location>
</feature>
<evidence type="ECO:0000256" key="5">
    <source>
        <dbReference type="PIRSR" id="PIRSR606710-1"/>
    </source>
</evidence>
<dbReference type="CDD" id="cd18832">
    <property type="entry name" value="GH43_GsAbnA-like"/>
    <property type="match status" value="1"/>
</dbReference>
<keyword evidence="11" id="KW-1185">Reference proteome</keyword>
<keyword evidence="3" id="KW-0378">Hydrolase</keyword>
<accession>A0A368XCH6</accession>
<dbReference type="Gene3D" id="2.115.10.20">
    <property type="entry name" value="Glycosyl hydrolase domain, family 43"/>
    <property type="match status" value="1"/>
</dbReference>
<dbReference type="Gene3D" id="2.40.128.10">
    <property type="match status" value="1"/>
</dbReference>
<evidence type="ECO:0000259" key="8">
    <source>
        <dbReference type="Pfam" id="PF16369"/>
    </source>
</evidence>
<keyword evidence="7" id="KW-1133">Transmembrane helix</keyword>
<evidence type="ECO:0000256" key="3">
    <source>
        <dbReference type="ARBA" id="ARBA00022801"/>
    </source>
</evidence>
<dbReference type="Proteomes" id="UP000252585">
    <property type="component" value="Unassembled WGS sequence"/>
</dbReference>
<dbReference type="Pfam" id="PF16369">
    <property type="entry name" value="GH43_C"/>
    <property type="match status" value="1"/>
</dbReference>
<evidence type="ECO:0000256" key="1">
    <source>
        <dbReference type="ARBA" id="ARBA00004834"/>
    </source>
</evidence>
<reference evidence="10 11" key="1">
    <citation type="submission" date="2018-07" db="EMBL/GenBank/DDBJ databases">
        <title>Genomic Encyclopedia of Type Strains, Phase IV (KMG-IV): sequencing the most valuable type-strain genomes for metagenomic binning, comparative biology and taxonomic classification.</title>
        <authorList>
            <person name="Goeker M."/>
        </authorList>
    </citation>
    <scope>NUCLEOTIDE SEQUENCE [LARGE SCALE GENOMIC DNA]</scope>
    <source>
        <strain evidence="10 11">DSM 27696</strain>
    </source>
</reference>
<dbReference type="SUPFAM" id="SSF49899">
    <property type="entry name" value="Concanavalin A-like lectins/glucanases"/>
    <property type="match status" value="1"/>
</dbReference>
<dbReference type="PANTHER" id="PTHR43301:SF3">
    <property type="entry name" value="ARABINAN ENDO-1,5-ALPHA-L-ARABINOSIDASE A-RELATED"/>
    <property type="match status" value="1"/>
</dbReference>
<dbReference type="InterPro" id="IPR023296">
    <property type="entry name" value="Glyco_hydro_beta-prop_sf"/>
</dbReference>
<protein>
    <submittedName>
        <fullName evidence="10">Arabinan endo-1,5-alpha-L-arabinosidase</fullName>
    </submittedName>
</protein>
<sequence>MFKDKIGLIIIFSSIVVIALAIVIFFDGENETQKDNKEYTDRPSFTNVSVHDPSLIKDKDTYYIFGTHIEAAKSTDLMNWERFTNGYQTTDNALYGNLSENLAESFEWAGEDDADSSGGFAVWAPDIFWNENYINEDGSEGAYMIYYSASSTYIRSAIGYAVSKDIEGPYEYVDTVVYSGFTEGEAFDNNSEVNKQWENTHIDELIEADRVSGPNGDWFNNDGSYNNMTYPNAIDANLFYDKEGKLWMNYGSWSGGIFLLELDEETGQPIYPNQDGETEDGRIIDRYFGKKISGGYGKSGEGPYIVYDEATDYYYLYVTYGWLGADGEYNMRTFRSDNAEGPYVDAAGQPAVLPNNTDNAPYGNKLMGHFLFEKQIGDSGTGNGFGYMSPGHNSVFYEEDNDKKFLAFHTRFPDQGETFESRIHPFYMNDNDWPVVAPYPYTGEKLEEKTEEDIIGDYKYMNHEKDNTNNLKYSSFISLKEDGSVTGAVEGSWELFEDYRIKVKVKDTIYDGVLVTQWDPMEQAYVTVFTAMSDKGVTIWGSKLLEESDEAIADAVENELSLPRTDGISKDLNLKTTGAHNSNITWKSSDENALSNDGKVNLTDQEQSVTLTATISKGEVTKEKTFQVTLSERPDEIAEVEEVVEKEILHFSFNGSLEENENKITEPEVTGNRLDNEGGEVDYSDGVDGEALLLNGESGLRFTDGLIQTEDYSVSLWLNPTSLSLHTTTFFGAKDEENWVSLVPMGAASDQTMIWSGSETWYDAPTGKTIPTDEWSHLAFTVSGETIKVYLNGEETFTGDEFPQIFKEANAAFGLGVNYWDTPYEGLVDELMIYNYAISQDEIEELGN</sequence>
<dbReference type="RefSeq" id="WP_114354105.1">
    <property type="nucleotide sequence ID" value="NZ_QPJJ01000016.1"/>
</dbReference>
<dbReference type="InterPro" id="IPR046780">
    <property type="entry name" value="aBig_2"/>
</dbReference>
<dbReference type="GO" id="GO:0004553">
    <property type="term" value="F:hydrolase activity, hydrolyzing O-glycosyl compounds"/>
    <property type="evidence" value="ECO:0007669"/>
    <property type="project" value="InterPro"/>
</dbReference>
<comment type="caution">
    <text evidence="10">The sequence shown here is derived from an EMBL/GenBank/DDBJ whole genome shotgun (WGS) entry which is preliminary data.</text>
</comment>
<dbReference type="GO" id="GO:0005975">
    <property type="term" value="P:carbohydrate metabolic process"/>
    <property type="evidence" value="ECO:0007669"/>
    <property type="project" value="InterPro"/>
</dbReference>
<evidence type="ECO:0000256" key="4">
    <source>
        <dbReference type="ARBA" id="ARBA00023295"/>
    </source>
</evidence>
<dbReference type="SUPFAM" id="SSF75005">
    <property type="entry name" value="Arabinanase/levansucrase/invertase"/>
    <property type="match status" value="1"/>
</dbReference>
<gene>
    <name evidence="10" type="ORF">DFR57_11611</name>
</gene>
<dbReference type="InterPro" id="IPR006710">
    <property type="entry name" value="Glyco_hydro_43"/>
</dbReference>
<evidence type="ECO:0000256" key="2">
    <source>
        <dbReference type="ARBA" id="ARBA00009865"/>
    </source>
</evidence>
<keyword evidence="7" id="KW-0472">Membrane</keyword>
<keyword evidence="4" id="KW-0326">Glycosidase</keyword>
<dbReference type="Gene3D" id="2.60.120.200">
    <property type="match status" value="1"/>
</dbReference>
<evidence type="ECO:0000256" key="7">
    <source>
        <dbReference type="SAM" id="Phobius"/>
    </source>
</evidence>
<dbReference type="OrthoDB" id="9801455at2"/>
<evidence type="ECO:0000313" key="10">
    <source>
        <dbReference type="EMBL" id="RCW63734.1"/>
    </source>
</evidence>
<comment type="pathway">
    <text evidence="1">Glycan metabolism; L-arabinan degradation.</text>
</comment>
<dbReference type="InterPro" id="IPR013320">
    <property type="entry name" value="ConA-like_dom_sf"/>
</dbReference>
<feature type="site" description="Important for catalytic activity, responsible for pKa modulation of the active site Glu and correct orientation of both the proton donor and substrate" evidence="6">
    <location>
        <position position="235"/>
    </location>
</feature>
<dbReference type="PANTHER" id="PTHR43301">
    <property type="entry name" value="ARABINAN ENDO-1,5-ALPHA-L-ARABINOSIDASE"/>
    <property type="match status" value="1"/>
</dbReference>
<evidence type="ECO:0000256" key="6">
    <source>
        <dbReference type="PIRSR" id="PIRSR606710-2"/>
    </source>
</evidence>
<evidence type="ECO:0000313" key="11">
    <source>
        <dbReference type="Proteomes" id="UP000252585"/>
    </source>
</evidence>
<feature type="active site" description="Proton acceptor" evidence="5">
    <location>
        <position position="52"/>
    </location>
</feature>
<dbReference type="Pfam" id="PF20578">
    <property type="entry name" value="aBig_2"/>
    <property type="match status" value="1"/>
</dbReference>
<comment type="similarity">
    <text evidence="2">Belongs to the glycosyl hydrolase 43 family.</text>
</comment>
<feature type="domain" description="Atrophied bacterial Ig" evidence="9">
    <location>
        <begin position="564"/>
        <end position="631"/>
    </location>
</feature>
<feature type="active site" description="Proton donor" evidence="5">
    <location>
        <position position="301"/>
    </location>
</feature>
<dbReference type="Pfam" id="PF13385">
    <property type="entry name" value="Laminin_G_3"/>
    <property type="match status" value="1"/>
</dbReference>